<keyword evidence="10 15" id="KW-0067">ATP-binding</keyword>
<dbReference type="AlphaFoldDB" id="A0A8C6P472"/>
<evidence type="ECO:0000256" key="15">
    <source>
        <dbReference type="PROSITE-ProRule" id="PRU10141"/>
    </source>
</evidence>
<keyword evidence="20" id="KW-1185">Reference proteome</keyword>
<evidence type="ECO:0000256" key="2">
    <source>
        <dbReference type="ARBA" id="ARBA00004496"/>
    </source>
</evidence>
<dbReference type="GO" id="GO:0005516">
    <property type="term" value="F:calmodulin binding"/>
    <property type="evidence" value="ECO:0007669"/>
    <property type="project" value="UniProtKB-KW"/>
</dbReference>
<evidence type="ECO:0000313" key="19">
    <source>
        <dbReference type="Ensembl" id="ENSNFUP00015038149.1"/>
    </source>
</evidence>
<evidence type="ECO:0000256" key="6">
    <source>
        <dbReference type="ARBA" id="ARBA00022553"/>
    </source>
</evidence>
<dbReference type="GO" id="GO:0061762">
    <property type="term" value="P:CAMKK-AMPK signaling cascade"/>
    <property type="evidence" value="ECO:0007669"/>
    <property type="project" value="TreeGrafter"/>
</dbReference>
<evidence type="ECO:0000256" key="1">
    <source>
        <dbReference type="ARBA" id="ARBA00004123"/>
    </source>
</evidence>
<evidence type="ECO:0000256" key="5">
    <source>
        <dbReference type="ARBA" id="ARBA00022527"/>
    </source>
</evidence>
<dbReference type="GeneTree" id="ENSGT00940000154890"/>
<dbReference type="PANTHER" id="PTHR43895:SF39">
    <property type="entry name" value="CALCIUM_CALMODULIN-DEPENDENT PROTEIN KINASE KINASE 2"/>
    <property type="match status" value="1"/>
</dbReference>
<keyword evidence="12" id="KW-0539">Nucleus</keyword>
<feature type="compositionally biased region" description="Polar residues" evidence="17">
    <location>
        <begin position="56"/>
        <end position="70"/>
    </location>
</feature>
<feature type="region of interest" description="Disordered" evidence="17">
    <location>
        <begin position="158"/>
        <end position="182"/>
    </location>
</feature>
<dbReference type="PANTHER" id="PTHR43895">
    <property type="entry name" value="CALCIUM/CALMODULIN-DEPENDENT PROTEIN KINASE KINASE-RELATED"/>
    <property type="match status" value="1"/>
</dbReference>
<gene>
    <name evidence="19" type="primary">LOC107397234</name>
</gene>
<feature type="region of interest" description="Disordered" evidence="17">
    <location>
        <begin position="83"/>
        <end position="104"/>
    </location>
</feature>
<dbReference type="FunFam" id="1.10.510.10:FF:000091">
    <property type="entry name" value="Calcium/calmodulin-dependent protein kinase kinase 2 isoform 1"/>
    <property type="match status" value="1"/>
</dbReference>
<dbReference type="FunFam" id="3.30.200.20:FF:000429">
    <property type="entry name" value="Calcium/calmodulin-dependent protein kinase kinase"/>
    <property type="match status" value="1"/>
</dbReference>
<keyword evidence="8 15" id="KW-0547">Nucleotide-binding</keyword>
<dbReference type="InterPro" id="IPR000719">
    <property type="entry name" value="Prot_kinase_dom"/>
</dbReference>
<evidence type="ECO:0000256" key="7">
    <source>
        <dbReference type="ARBA" id="ARBA00022679"/>
    </source>
</evidence>
<dbReference type="GO" id="GO:0005524">
    <property type="term" value="F:ATP binding"/>
    <property type="evidence" value="ECO:0007669"/>
    <property type="project" value="UniProtKB-UniRule"/>
</dbReference>
<evidence type="ECO:0000259" key="18">
    <source>
        <dbReference type="PROSITE" id="PS50011"/>
    </source>
</evidence>
<dbReference type="Proteomes" id="UP000694548">
    <property type="component" value="Chromosome sgr02"/>
</dbReference>
<feature type="binding site" evidence="15">
    <location>
        <position position="148"/>
    </location>
    <ligand>
        <name>ATP</name>
        <dbReference type="ChEBI" id="CHEBI:30616"/>
    </ligand>
</feature>
<feature type="compositionally biased region" description="Basic and acidic residues" evidence="17">
    <location>
        <begin position="40"/>
        <end position="55"/>
    </location>
</feature>
<keyword evidence="6" id="KW-0597">Phosphoprotein</keyword>
<dbReference type="Gene3D" id="1.10.510.10">
    <property type="entry name" value="Transferase(Phosphotransferase) domain 1"/>
    <property type="match status" value="1"/>
</dbReference>
<dbReference type="PROSITE" id="PS50011">
    <property type="entry name" value="PROTEIN_KINASE_DOM"/>
    <property type="match status" value="1"/>
</dbReference>
<keyword evidence="7" id="KW-0808">Transferase</keyword>
<dbReference type="InterPro" id="IPR017441">
    <property type="entry name" value="Protein_kinase_ATP_BS"/>
</dbReference>
<reference evidence="19" key="2">
    <citation type="submission" date="2025-08" db="UniProtKB">
        <authorList>
            <consortium name="Ensembl"/>
        </authorList>
    </citation>
    <scope>IDENTIFICATION</scope>
</reference>
<keyword evidence="11" id="KW-0112">Calmodulin-binding</keyword>
<evidence type="ECO:0000256" key="12">
    <source>
        <dbReference type="ARBA" id="ARBA00023242"/>
    </source>
</evidence>
<sequence>MDSSETPEPASSPAAPFRTPSCDLLSHTFGRPEALLPESQEQRGRLSLSDRKLSLQERSQTAASPCSSPGLNGRYIYPSLPYSPITSPHSSPRLPRRPTVESHSVSITDLQDCVQLNQYKLKDEIGKGSYGVVKLAYNEDDNTYYAMKVLSKKKLMRQAGFPRRPPPRGARSLPEGPGQPKGPLERVYQEIAILKKLDHPNVVKLVEVLDDPSEDHLYMGMAVMEVPADKAFSEDQARFYFRDLLRGIEYLHYQRIIHRDIKPSNLLVGEDGHIKIADFGVSNQFEGADALLTSTVGTPAFLAPETLSETRKNFSGKALDVWAMGVTLYCFVFGVCPFMDERILSLHQKIKTQPVVIPEQYVLDLISTDISGDLKDLLLKMLDKNPETRISVPQIKILVRTMLRKRSFGNPFDLGRKEDRSSLCASGQALAKQGSGNCGRNMDGAYVGEHEALS</sequence>
<dbReference type="EC" id="2.7.11.17" evidence="3"/>
<evidence type="ECO:0000256" key="9">
    <source>
        <dbReference type="ARBA" id="ARBA00022777"/>
    </source>
</evidence>
<dbReference type="Gene3D" id="3.30.200.20">
    <property type="entry name" value="Phosphorylase Kinase, domain 1"/>
    <property type="match status" value="1"/>
</dbReference>
<evidence type="ECO:0000256" key="8">
    <source>
        <dbReference type="ARBA" id="ARBA00022741"/>
    </source>
</evidence>
<evidence type="ECO:0000313" key="20">
    <source>
        <dbReference type="Proteomes" id="UP000694548"/>
    </source>
</evidence>
<evidence type="ECO:0000256" key="13">
    <source>
        <dbReference type="ARBA" id="ARBA00047307"/>
    </source>
</evidence>
<evidence type="ECO:0000256" key="10">
    <source>
        <dbReference type="ARBA" id="ARBA00022840"/>
    </source>
</evidence>
<evidence type="ECO:0000256" key="11">
    <source>
        <dbReference type="ARBA" id="ARBA00022860"/>
    </source>
</evidence>
<keyword evidence="5 16" id="KW-0723">Serine/threonine-protein kinase</keyword>
<evidence type="ECO:0000256" key="3">
    <source>
        <dbReference type="ARBA" id="ARBA00012434"/>
    </source>
</evidence>
<proteinExistence type="inferred from homology"/>
<dbReference type="PROSITE" id="PS00107">
    <property type="entry name" value="PROTEIN_KINASE_ATP"/>
    <property type="match status" value="1"/>
</dbReference>
<comment type="similarity">
    <text evidence="16">Belongs to the protein kinase superfamily.</text>
</comment>
<dbReference type="GO" id="GO:0005737">
    <property type="term" value="C:cytoplasm"/>
    <property type="evidence" value="ECO:0007669"/>
    <property type="project" value="UniProtKB-SubCell"/>
</dbReference>
<accession>A0A8C6P472</accession>
<evidence type="ECO:0000256" key="16">
    <source>
        <dbReference type="RuleBase" id="RU000304"/>
    </source>
</evidence>
<feature type="region of interest" description="Disordered" evidence="17">
    <location>
        <begin position="1"/>
        <end position="70"/>
    </location>
</feature>
<dbReference type="SUPFAM" id="SSF56112">
    <property type="entry name" value="Protein kinase-like (PK-like)"/>
    <property type="match status" value="1"/>
</dbReference>
<comment type="catalytic activity">
    <reaction evidence="14">
        <text>L-seryl-[protein] + ATP = O-phospho-L-seryl-[protein] + ADP + H(+)</text>
        <dbReference type="Rhea" id="RHEA:17989"/>
        <dbReference type="Rhea" id="RHEA-COMP:9863"/>
        <dbReference type="Rhea" id="RHEA-COMP:11604"/>
        <dbReference type="ChEBI" id="CHEBI:15378"/>
        <dbReference type="ChEBI" id="CHEBI:29999"/>
        <dbReference type="ChEBI" id="CHEBI:30616"/>
        <dbReference type="ChEBI" id="CHEBI:83421"/>
        <dbReference type="ChEBI" id="CHEBI:456216"/>
        <dbReference type="EC" id="2.7.11.17"/>
    </reaction>
</comment>
<reference evidence="19" key="3">
    <citation type="submission" date="2025-09" db="UniProtKB">
        <authorList>
            <consortium name="Ensembl"/>
        </authorList>
    </citation>
    <scope>IDENTIFICATION</scope>
</reference>
<dbReference type="InterPro" id="IPR011009">
    <property type="entry name" value="Kinase-like_dom_sf"/>
</dbReference>
<organism evidence="19 20">
    <name type="scientific">Nothobranchius furzeri</name>
    <name type="common">Turquoise killifish</name>
    <dbReference type="NCBI Taxonomy" id="105023"/>
    <lineage>
        <taxon>Eukaryota</taxon>
        <taxon>Metazoa</taxon>
        <taxon>Chordata</taxon>
        <taxon>Craniata</taxon>
        <taxon>Vertebrata</taxon>
        <taxon>Euteleostomi</taxon>
        <taxon>Actinopterygii</taxon>
        <taxon>Neopterygii</taxon>
        <taxon>Teleostei</taxon>
        <taxon>Neoteleostei</taxon>
        <taxon>Acanthomorphata</taxon>
        <taxon>Ovalentaria</taxon>
        <taxon>Atherinomorphae</taxon>
        <taxon>Cyprinodontiformes</taxon>
        <taxon>Nothobranchiidae</taxon>
        <taxon>Nothobranchius</taxon>
    </lineage>
</organism>
<dbReference type="GO" id="GO:0004683">
    <property type="term" value="F:calcium/calmodulin-dependent protein kinase activity"/>
    <property type="evidence" value="ECO:0007669"/>
    <property type="project" value="UniProtKB-EC"/>
</dbReference>
<evidence type="ECO:0000256" key="14">
    <source>
        <dbReference type="ARBA" id="ARBA00047430"/>
    </source>
</evidence>
<evidence type="ECO:0000256" key="17">
    <source>
        <dbReference type="SAM" id="MobiDB-lite"/>
    </source>
</evidence>
<dbReference type="GO" id="GO:0005654">
    <property type="term" value="C:nucleoplasm"/>
    <property type="evidence" value="ECO:0007669"/>
    <property type="project" value="UniProtKB-ARBA"/>
</dbReference>
<dbReference type="InterPro" id="IPR008271">
    <property type="entry name" value="Ser/Thr_kinase_AS"/>
</dbReference>
<dbReference type="PROSITE" id="PS00108">
    <property type="entry name" value="PROTEIN_KINASE_ST"/>
    <property type="match status" value="1"/>
</dbReference>
<keyword evidence="9" id="KW-0418">Kinase</keyword>
<reference evidence="19" key="1">
    <citation type="submission" date="2014-08" db="EMBL/GenBank/DDBJ databases">
        <authorList>
            <person name="Senf B."/>
            <person name="Petzold A."/>
            <person name="Downie B.R."/>
            <person name="Koch P."/>
            <person name="Platzer M."/>
        </authorList>
    </citation>
    <scope>NUCLEOTIDE SEQUENCE [LARGE SCALE GENOMIC DNA]</scope>
    <source>
        <strain evidence="19">GRZ</strain>
    </source>
</reference>
<keyword evidence="4" id="KW-0963">Cytoplasm</keyword>
<dbReference type="SMART" id="SM00220">
    <property type="entry name" value="S_TKc"/>
    <property type="match status" value="1"/>
</dbReference>
<protein>
    <recommendedName>
        <fullName evidence="3">calcium/calmodulin-dependent protein kinase</fullName>
        <ecNumber evidence="3">2.7.11.17</ecNumber>
    </recommendedName>
</protein>
<feature type="compositionally biased region" description="Low complexity" evidence="17">
    <location>
        <begin position="1"/>
        <end position="16"/>
    </location>
</feature>
<comment type="catalytic activity">
    <reaction evidence="13">
        <text>L-threonyl-[protein] + ATP = O-phospho-L-threonyl-[protein] + ADP + H(+)</text>
        <dbReference type="Rhea" id="RHEA:46608"/>
        <dbReference type="Rhea" id="RHEA-COMP:11060"/>
        <dbReference type="Rhea" id="RHEA-COMP:11605"/>
        <dbReference type="ChEBI" id="CHEBI:15378"/>
        <dbReference type="ChEBI" id="CHEBI:30013"/>
        <dbReference type="ChEBI" id="CHEBI:30616"/>
        <dbReference type="ChEBI" id="CHEBI:61977"/>
        <dbReference type="ChEBI" id="CHEBI:456216"/>
        <dbReference type="EC" id="2.7.11.17"/>
    </reaction>
</comment>
<comment type="subcellular location">
    <subcellularLocation>
        <location evidence="2">Cytoplasm</location>
    </subcellularLocation>
    <subcellularLocation>
        <location evidence="1">Nucleus</location>
    </subcellularLocation>
</comment>
<dbReference type="Pfam" id="PF00069">
    <property type="entry name" value="Pkinase"/>
    <property type="match status" value="1"/>
</dbReference>
<dbReference type="Ensembl" id="ENSNFUT00015039835.1">
    <property type="protein sequence ID" value="ENSNFUP00015038149.1"/>
    <property type="gene ID" value="ENSNFUG00015018398.1"/>
</dbReference>
<evidence type="ECO:0000256" key="4">
    <source>
        <dbReference type="ARBA" id="ARBA00022490"/>
    </source>
</evidence>
<feature type="domain" description="Protein kinase" evidence="18">
    <location>
        <begin position="119"/>
        <end position="403"/>
    </location>
</feature>
<name>A0A8C6P472_NOTFU</name>